<sequence length="87" mass="9724">MAGEKFEEQKMLRCSLRKDVTSTLAQTKKLVYDSLKKKTEVGLSADHILHQSTDATSMTQAQPSYNDHQQKLSSTIVDAVIAQEKGR</sequence>
<proteinExistence type="predicted"/>
<keyword evidence="2" id="KW-1185">Reference proteome</keyword>
<gene>
    <name evidence="1" type="ORF">CINCED_3A000731</name>
</gene>
<evidence type="ECO:0000313" key="1">
    <source>
        <dbReference type="EMBL" id="VVC31149.1"/>
    </source>
</evidence>
<reference evidence="1 2" key="1">
    <citation type="submission" date="2019-08" db="EMBL/GenBank/DDBJ databases">
        <authorList>
            <person name="Alioto T."/>
            <person name="Alioto T."/>
            <person name="Gomez Garrido J."/>
        </authorList>
    </citation>
    <scope>NUCLEOTIDE SEQUENCE [LARGE SCALE GENOMIC DNA]</scope>
</reference>
<organism evidence="1 2">
    <name type="scientific">Cinara cedri</name>
    <dbReference type="NCBI Taxonomy" id="506608"/>
    <lineage>
        <taxon>Eukaryota</taxon>
        <taxon>Metazoa</taxon>
        <taxon>Ecdysozoa</taxon>
        <taxon>Arthropoda</taxon>
        <taxon>Hexapoda</taxon>
        <taxon>Insecta</taxon>
        <taxon>Pterygota</taxon>
        <taxon>Neoptera</taxon>
        <taxon>Paraneoptera</taxon>
        <taxon>Hemiptera</taxon>
        <taxon>Sternorrhyncha</taxon>
        <taxon>Aphidomorpha</taxon>
        <taxon>Aphidoidea</taxon>
        <taxon>Aphididae</taxon>
        <taxon>Lachninae</taxon>
        <taxon>Cinara</taxon>
    </lineage>
</organism>
<evidence type="ECO:0000313" key="2">
    <source>
        <dbReference type="Proteomes" id="UP000325440"/>
    </source>
</evidence>
<dbReference type="Proteomes" id="UP000325440">
    <property type="component" value="Unassembled WGS sequence"/>
</dbReference>
<protein>
    <submittedName>
        <fullName evidence="1">Uncharacterized protein</fullName>
    </submittedName>
</protein>
<name>A0A5E4MIE7_9HEMI</name>
<dbReference type="AlphaFoldDB" id="A0A5E4MIE7"/>
<accession>A0A5E4MIE7</accession>
<dbReference type="EMBL" id="CABPRJ010000602">
    <property type="protein sequence ID" value="VVC31149.1"/>
    <property type="molecule type" value="Genomic_DNA"/>
</dbReference>